<keyword evidence="2" id="KW-1185">Reference proteome</keyword>
<accession>A0ACC3C0K2</accession>
<protein>
    <submittedName>
        <fullName evidence="1">Uncharacterized protein</fullName>
    </submittedName>
</protein>
<gene>
    <name evidence="1" type="ORF">I4F81_006223</name>
</gene>
<sequence>MCWPPFPTCAGPLLAGCSFIPFCPTTAVSSRRHHGTLSGCEAASVRRAFTPSSTLMLGGTPRYVPHGAPNPPSALTVSNLCYTVPTLSDTPLFEDVSLSLHESELVLLIGANGCGKSTLLSLLAGFRTPTSRASVVTLGGVTYRRRRRASRVLRESVGMVPQRASDAFLGRSVLEELTLFRDDVTTPGAVRSTLDAVGLGDISLLATPTQLSGGQQRRLALASQLLRQPRVRVLLLDEPLAGVDGGSRRGIAALLGALKSTLPIAVVTHQPGELLGVADRVLVVGNRGVSEVPRDVVDRARVLRAQAV</sequence>
<comment type="caution">
    <text evidence="1">The sequence shown here is derived from an EMBL/GenBank/DDBJ whole genome shotgun (WGS) entry which is preliminary data.</text>
</comment>
<evidence type="ECO:0000313" key="2">
    <source>
        <dbReference type="Proteomes" id="UP000798662"/>
    </source>
</evidence>
<reference evidence="1" key="1">
    <citation type="submission" date="2019-11" db="EMBL/GenBank/DDBJ databases">
        <title>Nori genome reveals adaptations in red seaweeds to the harsh intertidal environment.</title>
        <authorList>
            <person name="Wang D."/>
            <person name="Mao Y."/>
        </authorList>
    </citation>
    <scope>NUCLEOTIDE SEQUENCE</scope>
    <source>
        <tissue evidence="1">Gametophyte</tissue>
    </source>
</reference>
<evidence type="ECO:0000313" key="1">
    <source>
        <dbReference type="EMBL" id="KAK1863669.1"/>
    </source>
</evidence>
<dbReference type="EMBL" id="CM020619">
    <property type="protein sequence ID" value="KAK1863669.1"/>
    <property type="molecule type" value="Genomic_DNA"/>
</dbReference>
<name>A0ACC3C0K2_PYRYE</name>
<proteinExistence type="predicted"/>
<dbReference type="Proteomes" id="UP000798662">
    <property type="component" value="Chromosome 2"/>
</dbReference>
<organism evidence="1 2">
    <name type="scientific">Pyropia yezoensis</name>
    <name type="common">Susabi-nori</name>
    <name type="synonym">Porphyra yezoensis</name>
    <dbReference type="NCBI Taxonomy" id="2788"/>
    <lineage>
        <taxon>Eukaryota</taxon>
        <taxon>Rhodophyta</taxon>
        <taxon>Bangiophyceae</taxon>
        <taxon>Bangiales</taxon>
        <taxon>Bangiaceae</taxon>
        <taxon>Pyropia</taxon>
    </lineage>
</organism>